<dbReference type="SUPFAM" id="SSF50621">
    <property type="entry name" value="Alanine racemase C-terminal domain-like"/>
    <property type="match status" value="1"/>
</dbReference>
<dbReference type="GO" id="GO:0008784">
    <property type="term" value="F:alanine racemase activity"/>
    <property type="evidence" value="ECO:0007669"/>
    <property type="project" value="UniProtKB-UniRule"/>
</dbReference>
<evidence type="ECO:0000256" key="4">
    <source>
        <dbReference type="ARBA" id="ARBA00023235"/>
    </source>
</evidence>
<evidence type="ECO:0000256" key="7">
    <source>
        <dbReference type="PIRSR" id="PIRSR600821-52"/>
    </source>
</evidence>
<dbReference type="Gene3D" id="3.40.1390.10">
    <property type="entry name" value="MurE/MurF, N-terminal domain"/>
    <property type="match status" value="1"/>
</dbReference>
<dbReference type="AlphaFoldDB" id="A0A2S8ADW2"/>
<dbReference type="InterPro" id="IPR035911">
    <property type="entry name" value="MurE/MurF_N"/>
</dbReference>
<comment type="function">
    <text evidence="5">Catalyzes the interconversion of L-alanine and D-alanine. May also act on other amino acids.</text>
</comment>
<feature type="active site" description="Proton acceptor; specific for D-alanine" evidence="5">
    <location>
        <position position="483"/>
    </location>
</feature>
<dbReference type="InterPro" id="IPR036615">
    <property type="entry name" value="Mur_ligase_C_dom_sf"/>
</dbReference>
<evidence type="ECO:0000313" key="10">
    <source>
        <dbReference type="Proteomes" id="UP000238042"/>
    </source>
</evidence>
<comment type="catalytic activity">
    <reaction evidence="1 5">
        <text>L-alanine = D-alanine</text>
        <dbReference type="Rhea" id="RHEA:20249"/>
        <dbReference type="ChEBI" id="CHEBI:57416"/>
        <dbReference type="ChEBI" id="CHEBI:57972"/>
        <dbReference type="EC" id="5.1.1.1"/>
    </reaction>
</comment>
<evidence type="ECO:0000256" key="1">
    <source>
        <dbReference type="ARBA" id="ARBA00000316"/>
    </source>
</evidence>
<feature type="active site" description="Proton acceptor; specific for L-alanine" evidence="5">
    <location>
        <position position="710"/>
    </location>
</feature>
<comment type="similarity">
    <text evidence="5">Belongs to the alanine racemase family.</text>
</comment>
<dbReference type="InterPro" id="IPR009006">
    <property type="entry name" value="Ala_racemase/Decarboxylase_C"/>
</dbReference>
<dbReference type="NCBIfam" id="TIGR00492">
    <property type="entry name" value="alr"/>
    <property type="match status" value="1"/>
</dbReference>
<dbReference type="EMBL" id="PSZM01000036">
    <property type="protein sequence ID" value="PQL93129.1"/>
    <property type="molecule type" value="Genomic_DNA"/>
</dbReference>
<keyword evidence="3 5" id="KW-0663">Pyridoxal phosphate</keyword>
<keyword evidence="4 5" id="KW-0413">Isomerase</keyword>
<dbReference type="OrthoDB" id="9801978at2"/>
<dbReference type="SUPFAM" id="SSF63418">
    <property type="entry name" value="MurE/MurF N-terminal domain"/>
    <property type="match status" value="1"/>
</dbReference>
<keyword evidence="9" id="KW-0436">Ligase</keyword>
<accession>A0A2S8ADW2</accession>
<feature type="modified residue" description="N6-(pyridoxal phosphate)lysine" evidence="5 6">
    <location>
        <position position="483"/>
    </location>
</feature>
<dbReference type="GO" id="GO:0030170">
    <property type="term" value="F:pyridoxal phosphate binding"/>
    <property type="evidence" value="ECO:0007669"/>
    <property type="project" value="UniProtKB-UniRule"/>
</dbReference>
<feature type="binding site" evidence="5 7">
    <location>
        <position position="759"/>
    </location>
    <ligand>
        <name>substrate</name>
    </ligand>
</feature>
<evidence type="ECO:0000313" key="9">
    <source>
        <dbReference type="EMBL" id="PQL93129.1"/>
    </source>
</evidence>
<proteinExistence type="inferred from homology"/>
<dbReference type="UniPathway" id="UPA00042">
    <property type="reaction ID" value="UER00497"/>
</dbReference>
<dbReference type="SUPFAM" id="SSF53244">
    <property type="entry name" value="MurD-like peptide ligases, peptide-binding domain"/>
    <property type="match status" value="1"/>
</dbReference>
<dbReference type="GO" id="GO:0005829">
    <property type="term" value="C:cytosol"/>
    <property type="evidence" value="ECO:0007669"/>
    <property type="project" value="TreeGrafter"/>
</dbReference>
<dbReference type="Gene3D" id="3.20.20.10">
    <property type="entry name" value="Alanine racemase"/>
    <property type="match status" value="1"/>
</dbReference>
<dbReference type="InterPro" id="IPR029066">
    <property type="entry name" value="PLP-binding_barrel"/>
</dbReference>
<dbReference type="GO" id="GO:0016881">
    <property type="term" value="F:acid-amino acid ligase activity"/>
    <property type="evidence" value="ECO:0007669"/>
    <property type="project" value="InterPro"/>
</dbReference>
<evidence type="ECO:0000256" key="2">
    <source>
        <dbReference type="ARBA" id="ARBA00001933"/>
    </source>
</evidence>
<dbReference type="GO" id="GO:0005524">
    <property type="term" value="F:ATP binding"/>
    <property type="evidence" value="ECO:0007669"/>
    <property type="project" value="InterPro"/>
</dbReference>
<dbReference type="GO" id="GO:0030632">
    <property type="term" value="P:D-alanine biosynthetic process"/>
    <property type="evidence" value="ECO:0007669"/>
    <property type="project" value="UniProtKB-UniRule"/>
</dbReference>
<dbReference type="Gene3D" id="2.40.37.10">
    <property type="entry name" value="Lyase, Ornithine Decarboxylase, Chain A, domain 1"/>
    <property type="match status" value="1"/>
</dbReference>
<dbReference type="PANTHER" id="PTHR30511">
    <property type="entry name" value="ALANINE RACEMASE"/>
    <property type="match status" value="1"/>
</dbReference>
<comment type="pathway">
    <text evidence="5">Amino-acid biosynthesis; D-alanine biosynthesis; D-alanine from L-alanine: step 1/1.</text>
</comment>
<dbReference type="InterPro" id="IPR013221">
    <property type="entry name" value="Mur_ligase_cen"/>
</dbReference>
<dbReference type="SMART" id="SM01005">
    <property type="entry name" value="Ala_racemase_C"/>
    <property type="match status" value="1"/>
</dbReference>
<dbReference type="Pfam" id="PF00842">
    <property type="entry name" value="Ala_racemase_C"/>
    <property type="match status" value="1"/>
</dbReference>
<dbReference type="Gene3D" id="3.40.1190.10">
    <property type="entry name" value="Mur-like, catalytic domain"/>
    <property type="match status" value="1"/>
</dbReference>
<dbReference type="SUPFAM" id="SSF53623">
    <property type="entry name" value="MurD-like peptide ligases, catalytic domain"/>
    <property type="match status" value="1"/>
</dbReference>
<comment type="caution">
    <text evidence="9">The sequence shown here is derived from an EMBL/GenBank/DDBJ whole genome shotgun (WGS) entry which is preliminary data.</text>
</comment>
<dbReference type="PANTHER" id="PTHR30511:SF0">
    <property type="entry name" value="ALANINE RACEMASE, CATABOLIC-RELATED"/>
    <property type="match status" value="1"/>
</dbReference>
<evidence type="ECO:0000256" key="5">
    <source>
        <dbReference type="HAMAP-Rule" id="MF_01201"/>
    </source>
</evidence>
<dbReference type="InterPro" id="IPR011079">
    <property type="entry name" value="Ala_racemase_C"/>
</dbReference>
<name>A0A2S8ADW2_9FLAO</name>
<gene>
    <name evidence="9" type="ORF">C4S77_05570</name>
</gene>
<dbReference type="InterPro" id="IPR036565">
    <property type="entry name" value="Mur-like_cat_sf"/>
</dbReference>
<dbReference type="EC" id="5.1.1.1" evidence="5"/>
<dbReference type="NCBIfam" id="NF008897">
    <property type="entry name" value="PRK11930.1"/>
    <property type="match status" value="1"/>
</dbReference>
<dbReference type="InterPro" id="IPR001608">
    <property type="entry name" value="Ala_racemase_N"/>
</dbReference>
<protein>
    <recommendedName>
        <fullName evidence="5">Alanine racemase</fullName>
        <ecNumber evidence="5">5.1.1.1</ecNumber>
    </recommendedName>
</protein>
<dbReference type="Gene3D" id="3.90.190.20">
    <property type="entry name" value="Mur ligase, C-terminal domain"/>
    <property type="match status" value="1"/>
</dbReference>
<dbReference type="Pfam" id="PF08245">
    <property type="entry name" value="Mur_ligase_M"/>
    <property type="match status" value="1"/>
</dbReference>
<dbReference type="HAMAP" id="MF_01201">
    <property type="entry name" value="Ala_racemase"/>
    <property type="match status" value="1"/>
</dbReference>
<dbReference type="SUPFAM" id="SSF51419">
    <property type="entry name" value="PLP-binding barrel"/>
    <property type="match status" value="1"/>
</dbReference>
<evidence type="ECO:0000256" key="6">
    <source>
        <dbReference type="PIRSR" id="PIRSR600821-50"/>
    </source>
</evidence>
<dbReference type="Proteomes" id="UP000238042">
    <property type="component" value="Unassembled WGS sequence"/>
</dbReference>
<dbReference type="CDD" id="cd00430">
    <property type="entry name" value="PLPDE_III_AR"/>
    <property type="match status" value="1"/>
</dbReference>
<keyword evidence="10" id="KW-1185">Reference proteome</keyword>
<sequence length="815" mass="93378">MNYTLSQLAKITDAEIVGNPDKKITHIFYDSRTIVNPENGVFIAIQGIHDGHIYMEEAYQKSIRIFICTHIPILHKDCSYLVVKNPLKTLQKWAAYHISQFNFPSIGITGSNGKTIIKEWLYQCLWEQFNIVRSPKSYNSQIGLPLSLLQTENDNNLGIFEVGISKPGEMEIQEQIFHPQIGVLTNVLSAHSEYFTNKTELINEKIKLFIHSHIVIYNNDNKEVEKIIRENYKHKKLISFGYQNADIQLIRINTSLIEPQIEISILGEKITFTIPFTDEASIQNILCITAVLHSLEFSPQFMQEKFLQLQTVSMRLELIKGNHNCILINDTFNSDFTSLEIALNFLFQQNKPNKILILSDILQSQTPEKELYHKIAKRVNTFQINSVFLVGECLNKYRNLFQGSIYCFLSTNELINHLDNYIMKDAAILLKGARKFELEKVAAHLEVQSHDTIMEINLHSLMTNINYFQSLVKPETKIIAMVKASSYGIGSFEVAEVLQYYHIDYLAVAIADEGALLRKKGIYLPIMVMNPEISSYDTVIDYQLEPEIYSFRVLEKFISKLKEKSISGKYPIHIKIDTGMHRLGFNFEQMTQLGLFLKDNPFVEVKSIFSHFVASDDLSEEEFTRKQAEELKKCYESLIAEISYTPFLHICNTTGIINYPEYQFDAVRIGIGMYGYVDSTKAMKNLENVVTLKTVISNLHYLKKGETVGYGRRFKAKKDCIIATLPIGYADGIRRLVGNEVGYVLVNGQKAPIIGSICMDMMMINVTDISCKEGDSVIILGESPSLREYANWCQTIPYEILTSISPRVKRVYYRE</sequence>
<evidence type="ECO:0000256" key="3">
    <source>
        <dbReference type="ARBA" id="ARBA00022898"/>
    </source>
</evidence>
<dbReference type="RefSeq" id="WP_105246682.1">
    <property type="nucleotide sequence ID" value="NZ_PSZM01000036.1"/>
</dbReference>
<dbReference type="PRINTS" id="PR00992">
    <property type="entry name" value="ALARACEMASE"/>
</dbReference>
<comment type="cofactor">
    <cofactor evidence="2 5 6">
        <name>pyridoxal 5'-phosphate</name>
        <dbReference type="ChEBI" id="CHEBI:597326"/>
    </cofactor>
</comment>
<dbReference type="Pfam" id="PF01168">
    <property type="entry name" value="Ala_racemase_N"/>
    <property type="match status" value="1"/>
</dbReference>
<feature type="domain" description="Alanine racemase C-terminal" evidence="8">
    <location>
        <begin position="689"/>
        <end position="813"/>
    </location>
</feature>
<dbReference type="InterPro" id="IPR000821">
    <property type="entry name" value="Ala_racemase"/>
</dbReference>
<reference evidence="9 10" key="1">
    <citation type="submission" date="2018-02" db="EMBL/GenBank/DDBJ databases">
        <title>Genome sequences of Apibacter spp., gut symbionts of Asian honey bees.</title>
        <authorList>
            <person name="Kwong W.K."/>
            <person name="Steele M.I."/>
            <person name="Moran N.A."/>
        </authorList>
    </citation>
    <scope>NUCLEOTIDE SEQUENCE [LARGE SCALE GENOMIC DNA]</scope>
    <source>
        <strain evidence="10">wkB301</strain>
    </source>
</reference>
<organism evidence="9 10">
    <name type="scientific">Apibacter adventoris</name>
    <dbReference type="NCBI Taxonomy" id="1679466"/>
    <lineage>
        <taxon>Bacteria</taxon>
        <taxon>Pseudomonadati</taxon>
        <taxon>Bacteroidota</taxon>
        <taxon>Flavobacteriia</taxon>
        <taxon>Flavobacteriales</taxon>
        <taxon>Weeksellaceae</taxon>
        <taxon>Apibacter</taxon>
    </lineage>
</organism>
<dbReference type="FunFam" id="3.20.20.10:FF:000002">
    <property type="entry name" value="Alanine racemase"/>
    <property type="match status" value="1"/>
</dbReference>
<feature type="binding site" evidence="5 7">
    <location>
        <position position="582"/>
    </location>
    <ligand>
        <name>substrate</name>
    </ligand>
</feature>
<evidence type="ECO:0000259" key="8">
    <source>
        <dbReference type="SMART" id="SM01005"/>
    </source>
</evidence>